<keyword evidence="2" id="KW-1185">Reference proteome</keyword>
<dbReference type="EMBL" id="BMNZ01000008">
    <property type="protein sequence ID" value="GGN06809.1"/>
    <property type="molecule type" value="Genomic_DNA"/>
</dbReference>
<comment type="caution">
    <text evidence="1">The sequence shown here is derived from an EMBL/GenBank/DDBJ whole genome shotgun (WGS) entry which is preliminary data.</text>
</comment>
<gene>
    <name evidence="1" type="ORF">GCM10009721_38120</name>
</gene>
<dbReference type="Proteomes" id="UP000623461">
    <property type="component" value="Unassembled WGS sequence"/>
</dbReference>
<organism evidence="1 2">
    <name type="scientific">Terrabacter tumescens</name>
    <dbReference type="NCBI Taxonomy" id="60443"/>
    <lineage>
        <taxon>Bacteria</taxon>
        <taxon>Bacillati</taxon>
        <taxon>Actinomycetota</taxon>
        <taxon>Actinomycetes</taxon>
        <taxon>Micrococcales</taxon>
        <taxon>Intrasporangiaceae</taxon>
        <taxon>Terrabacter</taxon>
    </lineage>
</organism>
<sequence length="63" mass="6696">MAGYRVRLRAPSASPVTLSSLRSGAPQWSRDAIPVTIATQALEGPDGNLYVATYGRGIYRTAS</sequence>
<evidence type="ECO:0000313" key="1">
    <source>
        <dbReference type="EMBL" id="GGN06809.1"/>
    </source>
</evidence>
<proteinExistence type="predicted"/>
<name>A0ABQ2IDN1_9MICO</name>
<evidence type="ECO:0000313" key="2">
    <source>
        <dbReference type="Proteomes" id="UP000623461"/>
    </source>
</evidence>
<protein>
    <submittedName>
        <fullName evidence="1">Uncharacterized protein</fullName>
    </submittedName>
</protein>
<reference evidence="2" key="1">
    <citation type="journal article" date="2019" name="Int. J. Syst. Evol. Microbiol.">
        <title>The Global Catalogue of Microorganisms (GCM) 10K type strain sequencing project: providing services to taxonomists for standard genome sequencing and annotation.</title>
        <authorList>
            <consortium name="The Broad Institute Genomics Platform"/>
            <consortium name="The Broad Institute Genome Sequencing Center for Infectious Disease"/>
            <person name="Wu L."/>
            <person name="Ma J."/>
        </authorList>
    </citation>
    <scope>NUCLEOTIDE SEQUENCE [LARGE SCALE GENOMIC DNA]</scope>
    <source>
        <strain evidence="2">JCM 1365</strain>
    </source>
</reference>
<accession>A0ABQ2IDN1</accession>